<dbReference type="AlphaFoldDB" id="A0A7D9EHI3"/>
<protein>
    <submittedName>
        <fullName evidence="1">Uncharacterized protein</fullName>
    </submittedName>
</protein>
<gene>
    <name evidence="1" type="ORF">PACLA_8A010215</name>
</gene>
<keyword evidence="2" id="KW-1185">Reference proteome</keyword>
<reference evidence="1" key="1">
    <citation type="submission" date="2020-04" db="EMBL/GenBank/DDBJ databases">
        <authorList>
            <person name="Alioto T."/>
            <person name="Alioto T."/>
            <person name="Gomez Garrido J."/>
        </authorList>
    </citation>
    <scope>NUCLEOTIDE SEQUENCE</scope>
    <source>
        <strain evidence="1">A484AB</strain>
    </source>
</reference>
<evidence type="ECO:0000313" key="2">
    <source>
        <dbReference type="Proteomes" id="UP001152795"/>
    </source>
</evidence>
<dbReference type="Proteomes" id="UP001152795">
    <property type="component" value="Unassembled WGS sequence"/>
</dbReference>
<accession>A0A7D9EHI3</accession>
<organism evidence="1 2">
    <name type="scientific">Paramuricea clavata</name>
    <name type="common">Red gorgonian</name>
    <name type="synonym">Violescent sea-whip</name>
    <dbReference type="NCBI Taxonomy" id="317549"/>
    <lineage>
        <taxon>Eukaryota</taxon>
        <taxon>Metazoa</taxon>
        <taxon>Cnidaria</taxon>
        <taxon>Anthozoa</taxon>
        <taxon>Octocorallia</taxon>
        <taxon>Malacalcyonacea</taxon>
        <taxon>Plexauridae</taxon>
        <taxon>Paramuricea</taxon>
    </lineage>
</organism>
<proteinExistence type="predicted"/>
<dbReference type="EMBL" id="CACRXK020006713">
    <property type="protein sequence ID" value="CAB4010220.1"/>
    <property type="molecule type" value="Genomic_DNA"/>
</dbReference>
<sequence>MRKLNIVSTKESESAKKRFEEARKRATDAFCNEALDIQDRIFAAKLRVASEILECLDNPDTAVSSCLLFLGKLHDLPPIREIFTVYLNRGIKSKFNKTERVENVKSVMMINYVLYQFVSKFSSKYYSVLAWTTIQLSDRSFNPIWNWQEVSTRKSWGENLIQPPNELQLDKLIDRHKSAVNSRGEIIVKAS</sequence>
<comment type="caution">
    <text evidence="1">The sequence shown here is derived from an EMBL/GenBank/DDBJ whole genome shotgun (WGS) entry which is preliminary data.</text>
</comment>
<name>A0A7D9EHI3_PARCT</name>
<evidence type="ECO:0000313" key="1">
    <source>
        <dbReference type="EMBL" id="CAB4010220.1"/>
    </source>
</evidence>